<dbReference type="EMBL" id="JBHUMX010000035">
    <property type="protein sequence ID" value="MFD2629181.1"/>
    <property type="molecule type" value="Genomic_DNA"/>
</dbReference>
<proteinExistence type="predicted"/>
<dbReference type="Proteomes" id="UP001597451">
    <property type="component" value="Unassembled WGS sequence"/>
</dbReference>
<name>A0ABW5Q0T1_9BACI</name>
<comment type="caution">
    <text evidence="1">The sequence shown here is derived from an EMBL/GenBank/DDBJ whole genome shotgun (WGS) entry which is preliminary data.</text>
</comment>
<organism evidence="1 2">
    <name type="scientific">Oceanobacillus kapialis</name>
    <dbReference type="NCBI Taxonomy" id="481353"/>
    <lineage>
        <taxon>Bacteria</taxon>
        <taxon>Bacillati</taxon>
        <taxon>Bacillota</taxon>
        <taxon>Bacilli</taxon>
        <taxon>Bacillales</taxon>
        <taxon>Bacillaceae</taxon>
        <taxon>Oceanobacillus</taxon>
    </lineage>
</organism>
<evidence type="ECO:0008006" key="3">
    <source>
        <dbReference type="Google" id="ProtNLM"/>
    </source>
</evidence>
<protein>
    <recommendedName>
        <fullName evidence="3">Sporulation histidine kinase inhibitor Sda</fullName>
    </recommendedName>
</protein>
<dbReference type="RefSeq" id="WP_379561946.1">
    <property type="nucleotide sequence ID" value="NZ_CP085256.1"/>
</dbReference>
<accession>A0ABW5Q0T1</accession>
<reference evidence="2" key="1">
    <citation type="journal article" date="2019" name="Int. J. Syst. Evol. Microbiol.">
        <title>The Global Catalogue of Microorganisms (GCM) 10K type strain sequencing project: providing services to taxonomists for standard genome sequencing and annotation.</title>
        <authorList>
            <consortium name="The Broad Institute Genomics Platform"/>
            <consortium name="The Broad Institute Genome Sequencing Center for Infectious Disease"/>
            <person name="Wu L."/>
            <person name="Ma J."/>
        </authorList>
    </citation>
    <scope>NUCLEOTIDE SEQUENCE [LARGE SCALE GENOMIC DNA]</scope>
    <source>
        <strain evidence="2">TISTR 1858</strain>
    </source>
</reference>
<sequence length="53" mass="6225">MLEQEKFKTMLKKVIQDTENQNIQSSQEMIQALINELTHQRLMPNVPQTGIKK</sequence>
<keyword evidence="2" id="KW-1185">Reference proteome</keyword>
<gene>
    <name evidence="1" type="ORF">ACFSUN_10370</name>
</gene>
<evidence type="ECO:0000313" key="2">
    <source>
        <dbReference type="Proteomes" id="UP001597451"/>
    </source>
</evidence>
<evidence type="ECO:0000313" key="1">
    <source>
        <dbReference type="EMBL" id="MFD2629181.1"/>
    </source>
</evidence>